<reference evidence="2" key="1">
    <citation type="submission" date="2020-02" db="EMBL/GenBank/DDBJ databases">
        <authorList>
            <person name="Meier V. D."/>
        </authorList>
    </citation>
    <scope>NUCLEOTIDE SEQUENCE</scope>
    <source>
        <strain evidence="2">AVDCRST_MAG33</strain>
    </source>
</reference>
<evidence type="ECO:0000256" key="1">
    <source>
        <dbReference type="SAM" id="MobiDB-lite"/>
    </source>
</evidence>
<dbReference type="EMBL" id="CADCWK010000406">
    <property type="protein sequence ID" value="CAA9577326.1"/>
    <property type="molecule type" value="Genomic_DNA"/>
</dbReference>
<protein>
    <submittedName>
        <fullName evidence="2">Uncharacterized protein</fullName>
    </submittedName>
</protein>
<feature type="compositionally biased region" description="Low complexity" evidence="1">
    <location>
        <begin position="34"/>
        <end position="46"/>
    </location>
</feature>
<proteinExistence type="predicted"/>
<sequence length="78" mass="8244">WLLVELDPSSSRSPTSPGRPVTPGRRCGGWLMPSSRNGGSWSGGSRPLNSARRLTIPMRFAAPATGPQTRFGRGGTGH</sequence>
<feature type="compositionally biased region" description="Low complexity" evidence="1">
    <location>
        <begin position="8"/>
        <end position="25"/>
    </location>
</feature>
<dbReference type="AlphaFoldDB" id="A0A6J4VH99"/>
<gene>
    <name evidence="2" type="ORF">AVDCRST_MAG33-3198</name>
</gene>
<feature type="non-terminal residue" evidence="2">
    <location>
        <position position="78"/>
    </location>
</feature>
<feature type="non-terminal residue" evidence="2">
    <location>
        <position position="1"/>
    </location>
</feature>
<organism evidence="2">
    <name type="scientific">uncultured Thermomicrobiales bacterium</name>
    <dbReference type="NCBI Taxonomy" id="1645740"/>
    <lineage>
        <taxon>Bacteria</taxon>
        <taxon>Pseudomonadati</taxon>
        <taxon>Thermomicrobiota</taxon>
        <taxon>Thermomicrobia</taxon>
        <taxon>Thermomicrobiales</taxon>
        <taxon>environmental samples</taxon>
    </lineage>
</organism>
<name>A0A6J4VH99_9BACT</name>
<feature type="region of interest" description="Disordered" evidence="1">
    <location>
        <begin position="1"/>
        <end position="78"/>
    </location>
</feature>
<accession>A0A6J4VH99</accession>
<evidence type="ECO:0000313" key="2">
    <source>
        <dbReference type="EMBL" id="CAA9577326.1"/>
    </source>
</evidence>